<name>A0A6B3NHD1_9CYAN</name>
<evidence type="ECO:0000256" key="1">
    <source>
        <dbReference type="SAM" id="Coils"/>
    </source>
</evidence>
<protein>
    <submittedName>
        <fullName evidence="2">Uncharacterized protein</fullName>
    </submittedName>
</protein>
<evidence type="ECO:0000313" key="2">
    <source>
        <dbReference type="EMBL" id="NER28718.1"/>
    </source>
</evidence>
<feature type="coiled-coil region" evidence="1">
    <location>
        <begin position="85"/>
        <end position="164"/>
    </location>
</feature>
<feature type="coiled-coil region" evidence="1">
    <location>
        <begin position="359"/>
        <end position="389"/>
    </location>
</feature>
<feature type="coiled-coil region" evidence="1">
    <location>
        <begin position="235"/>
        <end position="297"/>
    </location>
</feature>
<reference evidence="2" key="1">
    <citation type="submission" date="2019-11" db="EMBL/GenBank/DDBJ databases">
        <title>Genomic insights into an expanded diversity of filamentous marine cyanobacteria reveals the extraordinary biosynthetic potential of Moorea and Okeania.</title>
        <authorList>
            <person name="Ferreira Leao T."/>
            <person name="Wang M."/>
            <person name="Moss N."/>
            <person name="Da Silva R."/>
            <person name="Sanders J."/>
            <person name="Nurk S."/>
            <person name="Gurevich A."/>
            <person name="Humphrey G."/>
            <person name="Reher R."/>
            <person name="Zhu Q."/>
            <person name="Belda-Ferre P."/>
            <person name="Glukhov E."/>
            <person name="Rex R."/>
            <person name="Dorrestein P.C."/>
            <person name="Knight R."/>
            <person name="Pevzner P."/>
            <person name="Gerwick W.H."/>
            <person name="Gerwick L."/>
        </authorList>
    </citation>
    <scope>NUCLEOTIDE SEQUENCE</scope>
    <source>
        <strain evidence="2">SIO1C4</strain>
    </source>
</reference>
<keyword evidence="1" id="KW-0175">Coiled coil</keyword>
<dbReference type="EMBL" id="JAAHFQ010000252">
    <property type="protein sequence ID" value="NER28718.1"/>
    <property type="molecule type" value="Genomic_DNA"/>
</dbReference>
<dbReference type="InterPro" id="IPR047813">
    <property type="entry name" value="HmpF"/>
</dbReference>
<gene>
    <name evidence="2" type="ORF">F6J89_14050</name>
</gene>
<dbReference type="NCBIfam" id="NF038350">
    <property type="entry name" value="taxis_HmpF"/>
    <property type="match status" value="1"/>
</dbReference>
<comment type="caution">
    <text evidence="2">The sequence shown here is derived from an EMBL/GenBank/DDBJ whole genome shotgun (WGS) entry which is preliminary data.</text>
</comment>
<proteinExistence type="predicted"/>
<organism evidence="2">
    <name type="scientific">Symploca sp. SIO1C4</name>
    <dbReference type="NCBI Taxonomy" id="2607765"/>
    <lineage>
        <taxon>Bacteria</taxon>
        <taxon>Bacillati</taxon>
        <taxon>Cyanobacteriota</taxon>
        <taxon>Cyanophyceae</taxon>
        <taxon>Coleofasciculales</taxon>
        <taxon>Coleofasciculaceae</taxon>
        <taxon>Symploca</taxon>
    </lineage>
</organism>
<sequence>MLYLAEVQKPKTGFLGGGGKAELKLLACQRTEQSWTVERTEEVVPAEEANAFNDGALVIVNLVNRLVKGEIEPAGDRVATILQNFSRLLEKSKNQEEEIEQWKQSLTFQSQEMNRREIELEQRLDQMQAREEELALIEQQRQELESASEETTRLQEEFERKSHELEGAWEHLRGEQRRLEEIKAEGQYNAGLDAEQAGVIQELLNRLSEAVAPTSNVREQLHLGLEVINSEQSVLDEQWQQLEQQQAEAAHLQAEVERQGQEVNNCSQHLQDSQVSLEQAKTELKLQQQTLELKREALAMLSLQLQSQQSLQRELALVATNSTDVGISQKVDIESLEQMPLGELSEAVDHLQQDLAKVVDFVNAQEEELTLQRQNLEQLQSKLDSASEYDRISLETELADERDCYRMLDETLVGQRRNLREREEILSQHRRVLQRRQGVIDVNYADSQTIDLEPILTQLEAQTQQRQEELQKLEGELEQINQSINSLEELVAQKTGEQEVKLTELRNLQQEWNSTKESAAQLLSKVNLYQEMLQLRQDSITEIRQKLEAIADGLNHIQEIGDYQLQLLAQMQQTISSLLQSPELAAS</sequence>
<accession>A0A6B3NHD1</accession>
<feature type="coiled-coil region" evidence="1">
    <location>
        <begin position="456"/>
        <end position="497"/>
    </location>
</feature>
<dbReference type="AlphaFoldDB" id="A0A6B3NHD1"/>